<dbReference type="EMBL" id="QNRJ01000014">
    <property type="protein sequence ID" value="RBP02479.1"/>
    <property type="molecule type" value="Genomic_DNA"/>
</dbReference>
<evidence type="ECO:0000313" key="2">
    <source>
        <dbReference type="EMBL" id="RBP02479.1"/>
    </source>
</evidence>
<dbReference type="RefSeq" id="WP_258549701.1">
    <property type="nucleotide sequence ID" value="NZ_QNRJ01000014.1"/>
</dbReference>
<name>A0A366ELX2_9BACI</name>
<accession>A0A366ELX2</accession>
<protein>
    <submittedName>
        <fullName evidence="2">Uncharacterized protein</fullName>
    </submittedName>
</protein>
<feature type="compositionally biased region" description="Basic and acidic residues" evidence="1">
    <location>
        <begin position="1"/>
        <end position="21"/>
    </location>
</feature>
<dbReference type="Proteomes" id="UP000252118">
    <property type="component" value="Unassembled WGS sequence"/>
</dbReference>
<feature type="region of interest" description="Disordered" evidence="1">
    <location>
        <begin position="1"/>
        <end position="40"/>
    </location>
</feature>
<organism evidence="2 3">
    <name type="scientific">Rossellomorea aquimaris</name>
    <dbReference type="NCBI Taxonomy" id="189382"/>
    <lineage>
        <taxon>Bacteria</taxon>
        <taxon>Bacillati</taxon>
        <taxon>Bacillota</taxon>
        <taxon>Bacilli</taxon>
        <taxon>Bacillales</taxon>
        <taxon>Bacillaceae</taxon>
        <taxon>Rossellomorea</taxon>
    </lineage>
</organism>
<sequence>MKNETLMEENEASKKKNEEKNQPGQKLIGFLSDHAEGKLD</sequence>
<evidence type="ECO:0000256" key="1">
    <source>
        <dbReference type="SAM" id="MobiDB-lite"/>
    </source>
</evidence>
<proteinExistence type="predicted"/>
<dbReference type="AlphaFoldDB" id="A0A366ELX2"/>
<reference evidence="2 3" key="1">
    <citation type="submission" date="2018-06" db="EMBL/GenBank/DDBJ databases">
        <title>Freshwater and sediment microbial communities from various areas in North America, analyzing microbe dynamics in response to fracking.</title>
        <authorList>
            <person name="Lamendella R."/>
        </authorList>
    </citation>
    <scope>NUCLEOTIDE SEQUENCE [LARGE SCALE GENOMIC DNA]</scope>
    <source>
        <strain evidence="2 3">97B</strain>
    </source>
</reference>
<comment type="caution">
    <text evidence="2">The sequence shown here is derived from an EMBL/GenBank/DDBJ whole genome shotgun (WGS) entry which is preliminary data.</text>
</comment>
<evidence type="ECO:0000313" key="3">
    <source>
        <dbReference type="Proteomes" id="UP000252118"/>
    </source>
</evidence>
<gene>
    <name evidence="2" type="ORF">DET59_11442</name>
</gene>